<feature type="transmembrane region" description="Helical" evidence="1">
    <location>
        <begin position="115"/>
        <end position="131"/>
    </location>
</feature>
<protein>
    <submittedName>
        <fullName evidence="2">EpsG family protein</fullName>
    </submittedName>
</protein>
<dbReference type="InterPro" id="IPR049458">
    <property type="entry name" value="EpsG-like"/>
</dbReference>
<feature type="transmembrane region" description="Helical" evidence="1">
    <location>
        <begin position="233"/>
        <end position="251"/>
    </location>
</feature>
<dbReference type="Proteomes" id="UP000224974">
    <property type="component" value="Unassembled WGS sequence"/>
</dbReference>
<evidence type="ECO:0000256" key="1">
    <source>
        <dbReference type="SAM" id="Phobius"/>
    </source>
</evidence>
<dbReference type="Pfam" id="PF14897">
    <property type="entry name" value="EpsG"/>
    <property type="match status" value="1"/>
</dbReference>
<sequence length="388" mass="46325">MYWYPLTVLLMLLLFCFTQKLKLSRSVSIFLCGFLMFFFLSGNYFNGYDWINYEKNYQCFYYNKYDCWLKYEFGYNAIVYLTSRFFENYHAAVIVISLINTYILCWFARRNTTNPTLYIILFFSLYAWVLYSETLRQALALSFSMVALDFYRHNKKNRAYAICIAACLFHVSAIFMFLLFIFERFPRFSITLFVVFGSFILIFIPVLAEYFYMLNPRILGYFVNESWGGTQENVGIIQISSIIFGGGLIMVTKMASDKVIYNYLIWERNCLILFSALYIIFSLAKLYAQYFEVLSRVNYYIALCGFIYLVDKFTSLTLYNKSVYAFFLLFFIFYNPFRIWASVDKFGEYDHFYIDILLLNNNVSLQDKTDVRCYYIENKFSSCVERKI</sequence>
<dbReference type="STRING" id="1111728.GCA_000427805_03216"/>
<feature type="transmembrane region" description="Helical" evidence="1">
    <location>
        <begin position="28"/>
        <end position="45"/>
    </location>
</feature>
<feature type="transmembrane region" description="Helical" evidence="1">
    <location>
        <begin position="188"/>
        <end position="212"/>
    </location>
</feature>
<feature type="transmembrane region" description="Helical" evidence="1">
    <location>
        <begin position="263"/>
        <end position="281"/>
    </location>
</feature>
<name>A0A2C6DSP3_9GAMM</name>
<gene>
    <name evidence="2" type="ORF">CRN84_22130</name>
</gene>
<evidence type="ECO:0000313" key="2">
    <source>
        <dbReference type="EMBL" id="PHI31821.1"/>
    </source>
</evidence>
<keyword evidence="1" id="KW-0812">Transmembrane</keyword>
<keyword evidence="1" id="KW-0472">Membrane</keyword>
<feature type="transmembrane region" description="Helical" evidence="1">
    <location>
        <begin position="159"/>
        <end position="182"/>
    </location>
</feature>
<dbReference type="RefSeq" id="WP_036017063.1">
    <property type="nucleotide sequence ID" value="NZ_PDDX01000001.1"/>
</dbReference>
<keyword evidence="3" id="KW-1185">Reference proteome</keyword>
<feature type="transmembrane region" description="Helical" evidence="1">
    <location>
        <begin position="89"/>
        <end position="109"/>
    </location>
</feature>
<dbReference type="EMBL" id="PDDX01000001">
    <property type="protein sequence ID" value="PHI31821.1"/>
    <property type="molecule type" value="Genomic_DNA"/>
</dbReference>
<reference evidence="3" key="1">
    <citation type="submission" date="2017-09" db="EMBL/GenBank/DDBJ databases">
        <title>FDA dAtabase for Regulatory Grade micrObial Sequences (FDA-ARGOS): Supporting development and validation of Infectious Disease Dx tests.</title>
        <authorList>
            <person name="Minogue T."/>
            <person name="Wolcott M."/>
            <person name="Wasieloski L."/>
            <person name="Aguilar W."/>
            <person name="Moore D."/>
            <person name="Tallon L."/>
            <person name="Sadzewicz L."/>
            <person name="Ott S."/>
            <person name="Zhao X."/>
            <person name="Nagaraj S."/>
            <person name="Vavikolanu K."/>
            <person name="Aluvathingal J."/>
            <person name="Nadendla S."/>
            <person name="Sichtig H."/>
        </authorList>
    </citation>
    <scope>NUCLEOTIDE SEQUENCE [LARGE SCALE GENOMIC DNA]</scope>
    <source>
        <strain evidence="3">FDAARGOS_387</strain>
    </source>
</reference>
<organism evidence="2 3">
    <name type="scientific">Budvicia aquatica</name>
    <dbReference type="NCBI Taxonomy" id="82979"/>
    <lineage>
        <taxon>Bacteria</taxon>
        <taxon>Pseudomonadati</taxon>
        <taxon>Pseudomonadota</taxon>
        <taxon>Gammaproteobacteria</taxon>
        <taxon>Enterobacterales</taxon>
        <taxon>Budviciaceae</taxon>
        <taxon>Budvicia</taxon>
    </lineage>
</organism>
<accession>A0A2C6DSP3</accession>
<feature type="transmembrane region" description="Helical" evidence="1">
    <location>
        <begin position="322"/>
        <end position="341"/>
    </location>
</feature>
<feature type="transmembrane region" description="Helical" evidence="1">
    <location>
        <begin position="293"/>
        <end position="310"/>
    </location>
</feature>
<comment type="caution">
    <text evidence="2">The sequence shown here is derived from an EMBL/GenBank/DDBJ whole genome shotgun (WGS) entry which is preliminary data.</text>
</comment>
<dbReference type="AlphaFoldDB" id="A0A2C6DSP3"/>
<proteinExistence type="predicted"/>
<evidence type="ECO:0000313" key="3">
    <source>
        <dbReference type="Proteomes" id="UP000224974"/>
    </source>
</evidence>
<keyword evidence="1" id="KW-1133">Transmembrane helix</keyword>